<keyword evidence="8" id="KW-0675">Receptor</keyword>
<dbReference type="InterPro" id="IPR004117">
    <property type="entry name" value="7tm6_olfct_rcpt"/>
</dbReference>
<evidence type="ECO:0000256" key="3">
    <source>
        <dbReference type="ARBA" id="ARBA00022606"/>
    </source>
</evidence>
<keyword evidence="4 10" id="KW-0812">Transmembrane</keyword>
<dbReference type="Pfam" id="PF02949">
    <property type="entry name" value="7tm_6"/>
    <property type="match status" value="1"/>
</dbReference>
<keyword evidence="2" id="KW-1003">Cell membrane</keyword>
<protein>
    <submittedName>
        <fullName evidence="12">Uncharacterized protein LOC107066992</fullName>
    </submittedName>
</protein>
<dbReference type="GeneID" id="107066992"/>
<gene>
    <name evidence="12" type="primary">LOC107066992</name>
</gene>
<dbReference type="RefSeq" id="XP_015177583.1">
    <property type="nucleotide sequence ID" value="XM_015322097.1"/>
</dbReference>
<evidence type="ECO:0000256" key="8">
    <source>
        <dbReference type="ARBA" id="ARBA00023170"/>
    </source>
</evidence>
<keyword evidence="6 10" id="KW-1133">Transmembrane helix</keyword>
<keyword evidence="5" id="KW-0552">Olfaction</keyword>
<evidence type="ECO:0000256" key="7">
    <source>
        <dbReference type="ARBA" id="ARBA00023136"/>
    </source>
</evidence>
<evidence type="ECO:0000313" key="11">
    <source>
        <dbReference type="Proteomes" id="UP000694924"/>
    </source>
</evidence>
<name>A0ABM1IBJ6_POLDO</name>
<evidence type="ECO:0000256" key="6">
    <source>
        <dbReference type="ARBA" id="ARBA00022989"/>
    </source>
</evidence>
<evidence type="ECO:0000256" key="10">
    <source>
        <dbReference type="SAM" id="Phobius"/>
    </source>
</evidence>
<evidence type="ECO:0000256" key="5">
    <source>
        <dbReference type="ARBA" id="ARBA00022725"/>
    </source>
</evidence>
<sequence>MAIEYTGIINSFAEICYLVQIIMTLLILAADIMGLMQATSTMKSFTMTIMCTLHISGMIIWTLFNCIIGQRVLDHSHIVFDKTCTVPWYLFTPKVQKLSTLILMRSMRPSYLSIGKMFISSHTFFSSLLQSSISYGMLLRSFS</sequence>
<feature type="transmembrane region" description="Helical" evidence="10">
    <location>
        <begin position="12"/>
        <end position="33"/>
    </location>
</feature>
<accession>A0ABM1IBJ6</accession>
<feature type="transmembrane region" description="Helical" evidence="10">
    <location>
        <begin position="45"/>
        <end position="64"/>
    </location>
</feature>
<reference evidence="12" key="1">
    <citation type="submission" date="2025-08" db="UniProtKB">
        <authorList>
            <consortium name="RefSeq"/>
        </authorList>
    </citation>
    <scope>IDENTIFICATION</scope>
    <source>
        <tissue evidence="12">Whole body</tissue>
    </source>
</reference>
<evidence type="ECO:0000256" key="2">
    <source>
        <dbReference type="ARBA" id="ARBA00022475"/>
    </source>
</evidence>
<keyword evidence="11" id="KW-1185">Reference proteome</keyword>
<keyword evidence="9" id="KW-0807">Transducer</keyword>
<organism evidence="11 12">
    <name type="scientific">Polistes dominula</name>
    <name type="common">European paper wasp</name>
    <name type="synonym">Vespa dominula</name>
    <dbReference type="NCBI Taxonomy" id="743375"/>
    <lineage>
        <taxon>Eukaryota</taxon>
        <taxon>Metazoa</taxon>
        <taxon>Ecdysozoa</taxon>
        <taxon>Arthropoda</taxon>
        <taxon>Hexapoda</taxon>
        <taxon>Insecta</taxon>
        <taxon>Pterygota</taxon>
        <taxon>Neoptera</taxon>
        <taxon>Endopterygota</taxon>
        <taxon>Hymenoptera</taxon>
        <taxon>Apocrita</taxon>
        <taxon>Aculeata</taxon>
        <taxon>Vespoidea</taxon>
        <taxon>Vespidae</taxon>
        <taxon>Polistinae</taxon>
        <taxon>Polistini</taxon>
        <taxon>Polistes</taxon>
    </lineage>
</organism>
<keyword evidence="7 10" id="KW-0472">Membrane</keyword>
<evidence type="ECO:0000313" key="12">
    <source>
        <dbReference type="RefSeq" id="XP_015177583.1"/>
    </source>
</evidence>
<proteinExistence type="predicted"/>
<dbReference type="PANTHER" id="PTHR21137">
    <property type="entry name" value="ODORANT RECEPTOR"/>
    <property type="match status" value="1"/>
</dbReference>
<evidence type="ECO:0000256" key="9">
    <source>
        <dbReference type="ARBA" id="ARBA00023224"/>
    </source>
</evidence>
<evidence type="ECO:0000256" key="4">
    <source>
        <dbReference type="ARBA" id="ARBA00022692"/>
    </source>
</evidence>
<dbReference type="PANTHER" id="PTHR21137:SF35">
    <property type="entry name" value="ODORANT RECEPTOR 19A-RELATED"/>
    <property type="match status" value="1"/>
</dbReference>
<keyword evidence="3" id="KW-0716">Sensory transduction</keyword>
<comment type="subcellular location">
    <subcellularLocation>
        <location evidence="1">Cell membrane</location>
        <topology evidence="1">Multi-pass membrane protein</topology>
    </subcellularLocation>
</comment>
<evidence type="ECO:0000256" key="1">
    <source>
        <dbReference type="ARBA" id="ARBA00004651"/>
    </source>
</evidence>
<dbReference type="Proteomes" id="UP000694924">
    <property type="component" value="Unplaced"/>
</dbReference>